<evidence type="ECO:0000256" key="6">
    <source>
        <dbReference type="ARBA" id="ARBA00022723"/>
    </source>
</evidence>
<keyword evidence="8 10" id="KW-0408">Iron</keyword>
<evidence type="ECO:0000256" key="8">
    <source>
        <dbReference type="ARBA" id="ARBA00023004"/>
    </source>
</evidence>
<dbReference type="OrthoDB" id="5298540at2"/>
<protein>
    <recommendedName>
        <fullName evidence="3 10">High-potential iron-sulfur protein</fullName>
        <shortName evidence="10">HiPIP</shortName>
    </recommendedName>
</protein>
<dbReference type="SUPFAM" id="SSF57652">
    <property type="entry name" value="HIPIP (high potential iron protein)"/>
    <property type="match status" value="1"/>
</dbReference>
<dbReference type="InterPro" id="IPR000170">
    <property type="entry name" value="High_potential_FeS_prot"/>
</dbReference>
<accession>A0A1H2W5A1</accession>
<comment type="similarity">
    <text evidence="10">Belongs to the high-potential iron-sulfur protein (HiPIP) family.</text>
</comment>
<organism evidence="12 13">
    <name type="scientific">Thiocapsa roseopersicina</name>
    <dbReference type="NCBI Taxonomy" id="1058"/>
    <lineage>
        <taxon>Bacteria</taxon>
        <taxon>Pseudomonadati</taxon>
        <taxon>Pseudomonadota</taxon>
        <taxon>Gammaproteobacteria</taxon>
        <taxon>Chromatiales</taxon>
        <taxon>Chromatiaceae</taxon>
        <taxon>Thiocapsa</taxon>
    </lineage>
</organism>
<evidence type="ECO:0000256" key="3">
    <source>
        <dbReference type="ARBA" id="ARBA00015799"/>
    </source>
</evidence>
<evidence type="ECO:0000313" key="13">
    <source>
        <dbReference type="Proteomes" id="UP000198816"/>
    </source>
</evidence>
<evidence type="ECO:0000259" key="11">
    <source>
        <dbReference type="PROSITE" id="PS51373"/>
    </source>
</evidence>
<keyword evidence="13" id="KW-1185">Reference proteome</keyword>
<gene>
    <name evidence="12" type="ORF">SAMN05421783_10846</name>
</gene>
<evidence type="ECO:0000256" key="5">
    <source>
        <dbReference type="ARBA" id="ARBA00022485"/>
    </source>
</evidence>
<dbReference type="GO" id="GO:0009055">
    <property type="term" value="F:electron transfer activity"/>
    <property type="evidence" value="ECO:0007669"/>
    <property type="project" value="InterPro"/>
</dbReference>
<dbReference type="Pfam" id="PF01355">
    <property type="entry name" value="HIPIP"/>
    <property type="match status" value="1"/>
</dbReference>
<dbReference type="PROSITE" id="PS51318">
    <property type="entry name" value="TAT"/>
    <property type="match status" value="1"/>
</dbReference>
<dbReference type="GO" id="GO:0046872">
    <property type="term" value="F:metal ion binding"/>
    <property type="evidence" value="ECO:0007669"/>
    <property type="project" value="UniProtKB-KW"/>
</dbReference>
<evidence type="ECO:0000256" key="4">
    <source>
        <dbReference type="ARBA" id="ARBA00022448"/>
    </source>
</evidence>
<dbReference type="InterPro" id="IPR006311">
    <property type="entry name" value="TAT_signal"/>
</dbReference>
<comment type="function">
    <text evidence="1 10">Specific class of high-redox-potential 4Fe-4S ferredoxins. Functions in anaerobic electron transport in most purple and in some other photosynthetic bacteria and in at least one genus (Paracoccus) of halophilic, denitrifying bacteria.</text>
</comment>
<dbReference type="InterPro" id="IPR036369">
    <property type="entry name" value="HIPIP_sf"/>
</dbReference>
<dbReference type="Proteomes" id="UP000198816">
    <property type="component" value="Unassembled WGS sequence"/>
</dbReference>
<evidence type="ECO:0000256" key="7">
    <source>
        <dbReference type="ARBA" id="ARBA00022982"/>
    </source>
</evidence>
<keyword evidence="7 10" id="KW-0249">Electron transport</keyword>
<name>A0A1H2W5A1_THIRO</name>
<evidence type="ECO:0000256" key="10">
    <source>
        <dbReference type="RuleBase" id="RU000620"/>
    </source>
</evidence>
<dbReference type="Gene3D" id="4.10.490.10">
    <property type="entry name" value="High potential iron-sulphur protein"/>
    <property type="match status" value="1"/>
</dbReference>
<dbReference type="RefSeq" id="WP_093031327.1">
    <property type="nucleotide sequence ID" value="NZ_FNNZ01000008.1"/>
</dbReference>
<proteinExistence type="inferred from homology"/>
<dbReference type="PROSITE" id="PS51373">
    <property type="entry name" value="HIPIP"/>
    <property type="match status" value="1"/>
</dbReference>
<dbReference type="GO" id="GO:0051539">
    <property type="term" value="F:4 iron, 4 sulfur cluster binding"/>
    <property type="evidence" value="ECO:0007669"/>
    <property type="project" value="UniProtKB-KW"/>
</dbReference>
<keyword evidence="6 10" id="KW-0479">Metal-binding</keyword>
<dbReference type="EMBL" id="FNNZ01000008">
    <property type="protein sequence ID" value="SDW75695.1"/>
    <property type="molecule type" value="Genomic_DNA"/>
</dbReference>
<dbReference type="AlphaFoldDB" id="A0A1H2W5A1"/>
<sequence length="122" mass="12660">MSDKPMSTSRRDAVKVMLGTAAAIPVINLVGFGTARAEAPANAVAANDPTAVALKYNADATKSDRAAAARPGLPADQQHCANCQFHLPDVAGATEEWHGCSLFPGKLINVNGWCASWTLKAG</sequence>
<feature type="domain" description="High potential iron-sulfur proteins family profile" evidence="11">
    <location>
        <begin position="38"/>
        <end position="122"/>
    </location>
</feature>
<keyword evidence="5 10" id="KW-0004">4Fe-4S</keyword>
<evidence type="ECO:0000256" key="2">
    <source>
        <dbReference type="ARBA" id="ARBA00011738"/>
    </source>
</evidence>
<dbReference type="GO" id="GO:0019646">
    <property type="term" value="P:aerobic electron transport chain"/>
    <property type="evidence" value="ECO:0007669"/>
    <property type="project" value="InterPro"/>
</dbReference>
<keyword evidence="9 10" id="KW-0411">Iron-sulfur</keyword>
<evidence type="ECO:0000256" key="9">
    <source>
        <dbReference type="ARBA" id="ARBA00023014"/>
    </source>
</evidence>
<evidence type="ECO:0000256" key="1">
    <source>
        <dbReference type="ARBA" id="ARBA00002137"/>
    </source>
</evidence>
<keyword evidence="4 10" id="KW-0813">Transport</keyword>
<comment type="subunit">
    <text evidence="2 10">Homodimer.</text>
</comment>
<reference evidence="13" key="1">
    <citation type="submission" date="2016-10" db="EMBL/GenBank/DDBJ databases">
        <authorList>
            <person name="Varghese N."/>
            <person name="Submissions S."/>
        </authorList>
    </citation>
    <scope>NUCLEOTIDE SEQUENCE [LARGE SCALE GENOMIC DNA]</scope>
    <source>
        <strain evidence="13">DSM 217</strain>
    </source>
</reference>
<evidence type="ECO:0000313" key="12">
    <source>
        <dbReference type="EMBL" id="SDW75695.1"/>
    </source>
</evidence>